<feature type="domain" description="Glycosyl hydrolase family 13 catalytic" evidence="10">
    <location>
        <begin position="157"/>
        <end position="507"/>
    </location>
</feature>
<dbReference type="GO" id="GO:0005978">
    <property type="term" value="P:glycogen biosynthetic process"/>
    <property type="evidence" value="ECO:0007669"/>
    <property type="project" value="UniProtKB-UniPathway"/>
</dbReference>
<keyword evidence="7" id="KW-0808">Transferase</keyword>
<dbReference type="EMBL" id="CAEZSF010000113">
    <property type="protein sequence ID" value="CAB4543660.1"/>
    <property type="molecule type" value="Genomic_DNA"/>
</dbReference>
<dbReference type="InterPro" id="IPR013783">
    <property type="entry name" value="Ig-like_fold"/>
</dbReference>
<dbReference type="NCBIfam" id="TIGR01515">
    <property type="entry name" value="branching_enzym"/>
    <property type="match status" value="1"/>
</dbReference>
<dbReference type="InterPro" id="IPR006048">
    <property type="entry name" value="A-amylase/branching_C"/>
</dbReference>
<evidence type="ECO:0000313" key="11">
    <source>
        <dbReference type="EMBL" id="CAB4543660.1"/>
    </source>
</evidence>
<dbReference type="EC" id="2.4.1.18" evidence="4"/>
<gene>
    <name evidence="11" type="ORF">UFOPK1358_01174</name>
</gene>
<keyword evidence="9" id="KW-0119">Carbohydrate metabolism</keyword>
<dbReference type="NCBIfam" id="NF008967">
    <property type="entry name" value="PRK12313.1"/>
    <property type="match status" value="1"/>
</dbReference>
<organism evidence="11">
    <name type="scientific">freshwater metagenome</name>
    <dbReference type="NCBI Taxonomy" id="449393"/>
    <lineage>
        <taxon>unclassified sequences</taxon>
        <taxon>metagenomes</taxon>
        <taxon>ecological metagenomes</taxon>
    </lineage>
</organism>
<keyword evidence="5" id="KW-0321">Glycogen metabolism</keyword>
<evidence type="ECO:0000256" key="9">
    <source>
        <dbReference type="ARBA" id="ARBA00023277"/>
    </source>
</evidence>
<evidence type="ECO:0000256" key="6">
    <source>
        <dbReference type="ARBA" id="ARBA00022676"/>
    </source>
</evidence>
<evidence type="ECO:0000256" key="5">
    <source>
        <dbReference type="ARBA" id="ARBA00022600"/>
    </source>
</evidence>
<accession>A0A6J6BWV6</accession>
<protein>
    <recommendedName>
        <fullName evidence="4">1,4-alpha-glucan branching enzyme</fullName>
        <ecNumber evidence="4">2.4.1.18</ecNumber>
    </recommendedName>
</protein>
<dbReference type="InterPro" id="IPR037439">
    <property type="entry name" value="Branching_enzy"/>
</dbReference>
<dbReference type="FunFam" id="3.20.20.80:FF:000003">
    <property type="entry name" value="1,4-alpha-glucan branching enzyme GlgB"/>
    <property type="match status" value="1"/>
</dbReference>
<dbReference type="InterPro" id="IPR014756">
    <property type="entry name" value="Ig_E-set"/>
</dbReference>
<dbReference type="SUPFAM" id="SSF81296">
    <property type="entry name" value="E set domains"/>
    <property type="match status" value="1"/>
</dbReference>
<evidence type="ECO:0000256" key="8">
    <source>
        <dbReference type="ARBA" id="ARBA00023056"/>
    </source>
</evidence>
<dbReference type="CDD" id="cd02855">
    <property type="entry name" value="E_set_GBE_prok_N"/>
    <property type="match status" value="1"/>
</dbReference>
<dbReference type="InterPro" id="IPR004193">
    <property type="entry name" value="Glyco_hydro_13_N"/>
</dbReference>
<dbReference type="InterPro" id="IPR013780">
    <property type="entry name" value="Glyco_hydro_b"/>
</dbReference>
<dbReference type="SMART" id="SM00642">
    <property type="entry name" value="Aamy"/>
    <property type="match status" value="1"/>
</dbReference>
<dbReference type="PANTHER" id="PTHR43651:SF3">
    <property type="entry name" value="1,4-ALPHA-GLUCAN-BRANCHING ENZYME"/>
    <property type="match status" value="1"/>
</dbReference>
<dbReference type="Pfam" id="PF02806">
    <property type="entry name" value="Alpha-amylase_C"/>
    <property type="match status" value="1"/>
</dbReference>
<dbReference type="GO" id="GO:0005829">
    <property type="term" value="C:cytosol"/>
    <property type="evidence" value="ECO:0007669"/>
    <property type="project" value="TreeGrafter"/>
</dbReference>
<dbReference type="HAMAP" id="MF_00685">
    <property type="entry name" value="GlgB"/>
    <property type="match status" value="1"/>
</dbReference>
<comment type="catalytic activity">
    <reaction evidence="1">
        <text>Transfers a segment of a (1-&gt;4)-alpha-D-glucan chain to a primary hydroxy group in a similar glucan chain.</text>
        <dbReference type="EC" id="2.4.1.18"/>
    </reaction>
</comment>
<proteinExistence type="inferred from homology"/>
<dbReference type="Pfam" id="PF00128">
    <property type="entry name" value="Alpha-amylase"/>
    <property type="match status" value="1"/>
</dbReference>
<reference evidence="11" key="1">
    <citation type="submission" date="2020-05" db="EMBL/GenBank/DDBJ databases">
        <authorList>
            <person name="Chiriac C."/>
            <person name="Salcher M."/>
            <person name="Ghai R."/>
            <person name="Kavagutti S V."/>
        </authorList>
    </citation>
    <scope>NUCLEOTIDE SEQUENCE</scope>
</reference>
<dbReference type="Pfam" id="PF02922">
    <property type="entry name" value="CBM_48"/>
    <property type="match status" value="1"/>
</dbReference>
<dbReference type="AlphaFoldDB" id="A0A6J6BWV6"/>
<keyword evidence="6" id="KW-0328">Glycosyltransferase</keyword>
<dbReference type="InterPro" id="IPR006047">
    <property type="entry name" value="GH13_cat_dom"/>
</dbReference>
<dbReference type="SUPFAM" id="SSF51445">
    <property type="entry name" value="(Trans)glycosidases"/>
    <property type="match status" value="1"/>
</dbReference>
<dbReference type="CDD" id="cd11322">
    <property type="entry name" value="AmyAc_Glg_BE"/>
    <property type="match status" value="1"/>
</dbReference>
<dbReference type="Gene3D" id="2.60.40.1180">
    <property type="entry name" value="Golgi alpha-mannosidase II"/>
    <property type="match status" value="1"/>
</dbReference>
<evidence type="ECO:0000256" key="3">
    <source>
        <dbReference type="ARBA" id="ARBA00009000"/>
    </source>
</evidence>
<dbReference type="PIRSF" id="PIRSF000463">
    <property type="entry name" value="GlgB"/>
    <property type="match status" value="1"/>
</dbReference>
<name>A0A6J6BWV6_9ZZZZ</name>
<dbReference type="PANTHER" id="PTHR43651">
    <property type="entry name" value="1,4-ALPHA-GLUCAN-BRANCHING ENZYME"/>
    <property type="match status" value="1"/>
</dbReference>
<dbReference type="Gene3D" id="3.20.20.80">
    <property type="entry name" value="Glycosidases"/>
    <property type="match status" value="1"/>
</dbReference>
<evidence type="ECO:0000256" key="2">
    <source>
        <dbReference type="ARBA" id="ARBA00004964"/>
    </source>
</evidence>
<dbReference type="UniPathway" id="UPA00164"/>
<evidence type="ECO:0000256" key="7">
    <source>
        <dbReference type="ARBA" id="ARBA00022679"/>
    </source>
</evidence>
<sequence>MQAHGRAAQPPGELDLFLFGEGTHRRLWDLLGGHLHHEGGASFAVWAPNAQQVSVQGDWAAWSSEPSGATVLAAQGNSGIWWGVEPRAQAGDRYKFLIRGADGQRTERADPVAVAAEVPPATASVLFATDYVWDSPVGTDWRLARSERNSGRLSVYEVHLGSWRRHPDGRAHSARELAEPLADWASSLGFTHIEFMPVASHPFGGSWGYQVSGYYAPDARLGSPDDLRYLIDVCHDRGLGVILDWVPAHFPKDRFALAQFDGTSLYEHADPRRGEHPDWGTLVFNHGRNEVRNFLVANALYWLEEFRVDGLRVDAVASMLYLDYSRQPGEWVANAQGGREDLEAMAFVQELNEVVGQEQPGALVIAEESTSWPGVTRPTEWGGLGFSRKWNLGWMHDTLTYFAQDPIHRAFHHHELTFPMVYAKDERWILPLSHDEVVHGKGSLLNKMPGRHEEKLAHVRSLLAWQWCHPGRQLLFMGCEFAQEREWSHEGEIDWFLLQREGHEGVRRLVADLNSLQAQYPALWAGDDDLDRHIGWLDAEDHEHSIFSFWRSIPEWYQVQTDHGDLNREPHQGSVAIVANLTPVPRHGYRLGVADNKPWQVILDTDAQEYGGTATPVGENEDGLLFVDSSTPWQNQPGSLLLTLPPLSVIILAPSDVR</sequence>
<dbReference type="Gene3D" id="2.60.40.10">
    <property type="entry name" value="Immunoglobulins"/>
    <property type="match status" value="1"/>
</dbReference>
<keyword evidence="8" id="KW-0320">Glycogen biosynthesis</keyword>
<evidence type="ECO:0000259" key="10">
    <source>
        <dbReference type="SMART" id="SM00642"/>
    </source>
</evidence>
<comment type="similarity">
    <text evidence="3">Belongs to the glycosyl hydrolase 13 family. GlgB subfamily.</text>
</comment>
<dbReference type="GO" id="GO:0004553">
    <property type="term" value="F:hydrolase activity, hydrolyzing O-glycosyl compounds"/>
    <property type="evidence" value="ECO:0007669"/>
    <property type="project" value="InterPro"/>
</dbReference>
<dbReference type="InterPro" id="IPR044143">
    <property type="entry name" value="GlgB_N_E_set_prok"/>
</dbReference>
<evidence type="ECO:0000256" key="4">
    <source>
        <dbReference type="ARBA" id="ARBA00012541"/>
    </source>
</evidence>
<dbReference type="InterPro" id="IPR017853">
    <property type="entry name" value="GH"/>
</dbReference>
<dbReference type="InterPro" id="IPR006407">
    <property type="entry name" value="GlgB"/>
</dbReference>
<comment type="pathway">
    <text evidence="2">Glycan biosynthesis; glycogen biosynthesis.</text>
</comment>
<evidence type="ECO:0000256" key="1">
    <source>
        <dbReference type="ARBA" id="ARBA00000826"/>
    </source>
</evidence>
<dbReference type="GO" id="GO:0043169">
    <property type="term" value="F:cation binding"/>
    <property type="evidence" value="ECO:0007669"/>
    <property type="project" value="InterPro"/>
</dbReference>
<dbReference type="NCBIfam" id="NF003811">
    <property type="entry name" value="PRK05402.1"/>
    <property type="match status" value="1"/>
</dbReference>
<dbReference type="GO" id="GO:0003844">
    <property type="term" value="F:1,4-alpha-glucan branching enzyme activity"/>
    <property type="evidence" value="ECO:0007669"/>
    <property type="project" value="UniProtKB-EC"/>
</dbReference>
<dbReference type="SUPFAM" id="SSF51011">
    <property type="entry name" value="Glycosyl hydrolase domain"/>
    <property type="match status" value="1"/>
</dbReference>